<organism evidence="2 3">
    <name type="scientific">Neobacillus pocheonensis</name>
    <dbReference type="NCBI Taxonomy" id="363869"/>
    <lineage>
        <taxon>Bacteria</taxon>
        <taxon>Bacillati</taxon>
        <taxon>Bacillota</taxon>
        <taxon>Bacilli</taxon>
        <taxon>Bacillales</taxon>
        <taxon>Bacillaceae</taxon>
        <taxon>Neobacillus</taxon>
    </lineage>
</organism>
<evidence type="ECO:0000313" key="3">
    <source>
        <dbReference type="Proteomes" id="UP001523262"/>
    </source>
</evidence>
<sequence length="86" mass="9543">MDHGQKGGKVRIYGKFCITGGLLVGNRFSRTKGGKLEVEHYGALWKADLLDPLFKANPIYSVGNSNESTTTNLHKGTRSEFPERVF</sequence>
<reference evidence="2 3" key="1">
    <citation type="submission" date="2022-06" db="EMBL/GenBank/DDBJ databases">
        <authorList>
            <person name="Jeon C.O."/>
        </authorList>
    </citation>
    <scope>NUCLEOTIDE SEQUENCE [LARGE SCALE GENOMIC DNA]</scope>
    <source>
        <strain evidence="2 3">KCTC 13943</strain>
    </source>
</reference>
<feature type="compositionally biased region" description="Polar residues" evidence="1">
    <location>
        <begin position="65"/>
        <end position="74"/>
    </location>
</feature>
<dbReference type="Proteomes" id="UP001523262">
    <property type="component" value="Unassembled WGS sequence"/>
</dbReference>
<gene>
    <name evidence="2" type="ORF">NDK43_09005</name>
</gene>
<evidence type="ECO:0000313" key="2">
    <source>
        <dbReference type="EMBL" id="MCM2532497.1"/>
    </source>
</evidence>
<comment type="caution">
    <text evidence="2">The sequence shown here is derived from an EMBL/GenBank/DDBJ whole genome shotgun (WGS) entry which is preliminary data.</text>
</comment>
<accession>A0ABT0W836</accession>
<proteinExistence type="predicted"/>
<keyword evidence="3" id="KW-1185">Reference proteome</keyword>
<dbReference type="EMBL" id="JAMQCR010000001">
    <property type="protein sequence ID" value="MCM2532497.1"/>
    <property type="molecule type" value="Genomic_DNA"/>
</dbReference>
<protein>
    <submittedName>
        <fullName evidence="2">Uncharacterized protein</fullName>
    </submittedName>
</protein>
<feature type="region of interest" description="Disordered" evidence="1">
    <location>
        <begin position="65"/>
        <end position="86"/>
    </location>
</feature>
<evidence type="ECO:0000256" key="1">
    <source>
        <dbReference type="SAM" id="MobiDB-lite"/>
    </source>
</evidence>
<name>A0ABT0W836_9BACI</name>
<feature type="compositionally biased region" description="Basic and acidic residues" evidence="1">
    <location>
        <begin position="77"/>
        <end position="86"/>
    </location>
</feature>